<dbReference type="Proteomes" id="UP001500507">
    <property type="component" value="Unassembled WGS sequence"/>
</dbReference>
<dbReference type="Gene3D" id="3.20.20.410">
    <property type="entry name" value="Protein of unknown function UPF0759"/>
    <property type="match status" value="1"/>
</dbReference>
<dbReference type="RefSeq" id="WP_343764400.1">
    <property type="nucleotide sequence ID" value="NZ_BAAAFG010000005.1"/>
</dbReference>
<comment type="caution">
    <text evidence="1">The sequence shown here is derived from an EMBL/GenBank/DDBJ whole genome shotgun (WGS) entry which is preliminary data.</text>
</comment>
<dbReference type="PANTHER" id="PTHR30348:SF9">
    <property type="entry name" value="UPF0759 PROTEIN YECE"/>
    <property type="match status" value="1"/>
</dbReference>
<organism evidence="1 2">
    <name type="scientific">Gangjinia marincola</name>
    <dbReference type="NCBI Taxonomy" id="578463"/>
    <lineage>
        <taxon>Bacteria</taxon>
        <taxon>Pseudomonadati</taxon>
        <taxon>Bacteroidota</taxon>
        <taxon>Flavobacteriia</taxon>
        <taxon>Flavobacteriales</taxon>
        <taxon>Flavobacteriaceae</taxon>
        <taxon>Gangjinia</taxon>
    </lineage>
</organism>
<sequence length="295" mass="34948">MKFGKVDHPEELNLSLPLDHPETEAVLARATAKELSVYVGCAKWNRQDLKGFYPRGTKDELTYYASQFNAIEMNATFYRLFPKEQFKTWREKVPEGFKFFPKITQNISHLKRLLDPEPLIDEYLDHTLILKEKLGTIFLQMHNNFMPKNFDRVENFLNHWPDHVALAVEFRHTDWFNDDVVSHKLYHLLEQNNVANVLVDTAGRRDIMHMRLTNDEAFIRYVGANHSSDYDRLDEWVDRLLLWRKQGLNHIHFFIHQNIEKESPLLSAYFIKKLKEQLGVELRVPQTLTDQAKLL</sequence>
<dbReference type="InterPro" id="IPR002763">
    <property type="entry name" value="DUF72"/>
</dbReference>
<evidence type="ECO:0000313" key="1">
    <source>
        <dbReference type="EMBL" id="GAA0871744.1"/>
    </source>
</evidence>
<dbReference type="InterPro" id="IPR036520">
    <property type="entry name" value="UPF0759_sf"/>
</dbReference>
<dbReference type="Pfam" id="PF01904">
    <property type="entry name" value="DUF72"/>
    <property type="match status" value="1"/>
</dbReference>
<evidence type="ECO:0000313" key="2">
    <source>
        <dbReference type="Proteomes" id="UP001500507"/>
    </source>
</evidence>
<keyword evidence="2" id="KW-1185">Reference proteome</keyword>
<protein>
    <recommendedName>
        <fullName evidence="3">DUF72 domain-containing protein</fullName>
    </recommendedName>
</protein>
<gene>
    <name evidence="1" type="ORF">GCM10009117_08900</name>
</gene>
<name>A0ABP3XR39_9FLAO</name>
<reference evidence="2" key="1">
    <citation type="journal article" date="2019" name="Int. J. Syst. Evol. Microbiol.">
        <title>The Global Catalogue of Microorganisms (GCM) 10K type strain sequencing project: providing services to taxonomists for standard genome sequencing and annotation.</title>
        <authorList>
            <consortium name="The Broad Institute Genomics Platform"/>
            <consortium name="The Broad Institute Genome Sequencing Center for Infectious Disease"/>
            <person name="Wu L."/>
            <person name="Ma J."/>
        </authorList>
    </citation>
    <scope>NUCLEOTIDE SEQUENCE [LARGE SCALE GENOMIC DNA]</scope>
    <source>
        <strain evidence="2">JCM 16082</strain>
    </source>
</reference>
<dbReference type="SUPFAM" id="SSF117396">
    <property type="entry name" value="TM1631-like"/>
    <property type="match status" value="1"/>
</dbReference>
<dbReference type="PANTHER" id="PTHR30348">
    <property type="entry name" value="UNCHARACTERIZED PROTEIN YECE"/>
    <property type="match status" value="1"/>
</dbReference>
<evidence type="ECO:0008006" key="3">
    <source>
        <dbReference type="Google" id="ProtNLM"/>
    </source>
</evidence>
<proteinExistence type="predicted"/>
<accession>A0ABP3XR39</accession>
<dbReference type="EMBL" id="BAAAFG010000005">
    <property type="protein sequence ID" value="GAA0871744.1"/>
    <property type="molecule type" value="Genomic_DNA"/>
</dbReference>